<dbReference type="Pfam" id="PF13246">
    <property type="entry name" value="Cation_ATPase"/>
    <property type="match status" value="1"/>
</dbReference>
<evidence type="ECO:0000313" key="10">
    <source>
        <dbReference type="EMBL" id="OGK20404.1"/>
    </source>
</evidence>
<dbReference type="InterPro" id="IPR036412">
    <property type="entry name" value="HAD-like_sf"/>
</dbReference>
<feature type="transmembrane region" description="Helical" evidence="8">
    <location>
        <begin position="764"/>
        <end position="786"/>
    </location>
</feature>
<dbReference type="SUPFAM" id="SSF81665">
    <property type="entry name" value="Calcium ATPase, transmembrane domain M"/>
    <property type="match status" value="1"/>
</dbReference>
<evidence type="ECO:0000256" key="3">
    <source>
        <dbReference type="ARBA" id="ARBA00022741"/>
    </source>
</evidence>
<dbReference type="InterPro" id="IPR023299">
    <property type="entry name" value="ATPase_P-typ_cyto_dom_N"/>
</dbReference>
<evidence type="ECO:0000313" key="11">
    <source>
        <dbReference type="Proteomes" id="UP000177026"/>
    </source>
</evidence>
<dbReference type="SUPFAM" id="SSF81660">
    <property type="entry name" value="Metal cation-transporting ATPase, ATP-binding domain N"/>
    <property type="match status" value="1"/>
</dbReference>
<evidence type="ECO:0000256" key="5">
    <source>
        <dbReference type="ARBA" id="ARBA00022967"/>
    </source>
</evidence>
<gene>
    <name evidence="10" type="ORF">A2866_05710</name>
</gene>
<dbReference type="InterPro" id="IPR001757">
    <property type="entry name" value="P_typ_ATPase"/>
</dbReference>
<dbReference type="PANTHER" id="PTHR42861">
    <property type="entry name" value="CALCIUM-TRANSPORTING ATPASE"/>
    <property type="match status" value="1"/>
</dbReference>
<dbReference type="InterPro" id="IPR008250">
    <property type="entry name" value="ATPase_P-typ_transduc_dom_A_sf"/>
</dbReference>
<dbReference type="SUPFAM" id="SSF56784">
    <property type="entry name" value="HAD-like"/>
    <property type="match status" value="1"/>
</dbReference>
<proteinExistence type="predicted"/>
<dbReference type="InterPro" id="IPR044492">
    <property type="entry name" value="P_typ_ATPase_HD_dom"/>
</dbReference>
<feature type="transmembrane region" description="Helical" evidence="8">
    <location>
        <begin position="691"/>
        <end position="713"/>
    </location>
</feature>
<dbReference type="NCBIfam" id="TIGR01494">
    <property type="entry name" value="ATPase_P-type"/>
    <property type="match status" value="2"/>
</dbReference>
<dbReference type="SFLD" id="SFLDF00027">
    <property type="entry name" value="p-type_atpase"/>
    <property type="match status" value="1"/>
</dbReference>
<dbReference type="Pfam" id="PF00122">
    <property type="entry name" value="E1-E2_ATPase"/>
    <property type="match status" value="1"/>
</dbReference>
<feature type="transmembrane region" description="Helical" evidence="8">
    <location>
        <begin position="39"/>
        <end position="57"/>
    </location>
</feature>
<dbReference type="EMBL" id="MFZI01000034">
    <property type="protein sequence ID" value="OGK20404.1"/>
    <property type="molecule type" value="Genomic_DNA"/>
</dbReference>
<dbReference type="InterPro" id="IPR023214">
    <property type="entry name" value="HAD_sf"/>
</dbReference>
<feature type="transmembrane region" description="Helical" evidence="8">
    <location>
        <begin position="214"/>
        <end position="232"/>
    </location>
</feature>
<dbReference type="AlphaFoldDB" id="A0A1F7GNJ0"/>
<keyword evidence="5" id="KW-1278">Translocase</keyword>
<evidence type="ECO:0000256" key="1">
    <source>
        <dbReference type="ARBA" id="ARBA00004141"/>
    </source>
</evidence>
<evidence type="ECO:0000256" key="6">
    <source>
        <dbReference type="ARBA" id="ARBA00022989"/>
    </source>
</evidence>
<dbReference type="Pfam" id="PF00689">
    <property type="entry name" value="Cation_ATPase_C"/>
    <property type="match status" value="1"/>
</dbReference>
<evidence type="ECO:0000256" key="7">
    <source>
        <dbReference type="ARBA" id="ARBA00023136"/>
    </source>
</evidence>
<dbReference type="GO" id="GO:0016020">
    <property type="term" value="C:membrane"/>
    <property type="evidence" value="ECO:0007669"/>
    <property type="project" value="UniProtKB-SubCell"/>
</dbReference>
<dbReference type="Gene3D" id="1.20.1110.10">
    <property type="entry name" value="Calcium-transporting ATPase, transmembrane domain"/>
    <property type="match status" value="1"/>
</dbReference>
<keyword evidence="7 8" id="KW-0472">Membrane</keyword>
<feature type="transmembrane region" description="Helical" evidence="8">
    <location>
        <begin position="664"/>
        <end position="685"/>
    </location>
</feature>
<dbReference type="InterPro" id="IPR059000">
    <property type="entry name" value="ATPase_P-type_domA"/>
</dbReference>
<dbReference type="Gene3D" id="2.70.150.10">
    <property type="entry name" value="Calcium-transporting ATPase, cytoplasmic transduction domain A"/>
    <property type="match status" value="1"/>
</dbReference>
<dbReference type="Gene3D" id="3.40.50.1000">
    <property type="entry name" value="HAD superfamily/HAD-like"/>
    <property type="match status" value="1"/>
</dbReference>
<evidence type="ECO:0000256" key="2">
    <source>
        <dbReference type="ARBA" id="ARBA00022692"/>
    </source>
</evidence>
<dbReference type="SMART" id="SM00831">
    <property type="entry name" value="Cation_ATPase_N"/>
    <property type="match status" value="1"/>
</dbReference>
<feature type="transmembrane region" description="Helical" evidence="8">
    <location>
        <begin position="238"/>
        <end position="266"/>
    </location>
</feature>
<evidence type="ECO:0000259" key="9">
    <source>
        <dbReference type="SMART" id="SM00831"/>
    </source>
</evidence>
<dbReference type="Proteomes" id="UP000177026">
    <property type="component" value="Unassembled WGS sequence"/>
</dbReference>
<dbReference type="PROSITE" id="PS00154">
    <property type="entry name" value="ATPASE_E1_E2"/>
    <property type="match status" value="1"/>
</dbReference>
<accession>A0A1F7GNJ0</accession>
<dbReference type="SUPFAM" id="SSF81653">
    <property type="entry name" value="Calcium ATPase, transduction domain A"/>
    <property type="match status" value="1"/>
</dbReference>
<comment type="caution">
    <text evidence="10">The sequence shown here is derived from an EMBL/GenBank/DDBJ whole genome shotgun (WGS) entry which is preliminary data.</text>
</comment>
<feature type="transmembrane region" description="Helical" evidence="8">
    <location>
        <begin position="798"/>
        <end position="817"/>
    </location>
</feature>
<feature type="transmembrane region" description="Helical" evidence="8">
    <location>
        <begin position="739"/>
        <end position="758"/>
    </location>
</feature>
<evidence type="ECO:0000256" key="8">
    <source>
        <dbReference type="SAM" id="Phobius"/>
    </source>
</evidence>
<dbReference type="InterPro" id="IPR018303">
    <property type="entry name" value="ATPase_P-typ_P_site"/>
</dbReference>
<comment type="subcellular location">
    <subcellularLocation>
        <location evidence="1">Membrane</location>
        <topology evidence="1">Multi-pass membrane protein</topology>
    </subcellularLocation>
</comment>
<keyword evidence="6 8" id="KW-1133">Transmembrane helix</keyword>
<feature type="transmembrane region" description="Helical" evidence="8">
    <location>
        <begin position="837"/>
        <end position="854"/>
    </location>
</feature>
<dbReference type="SFLD" id="SFLDG00002">
    <property type="entry name" value="C1.7:_P-type_atpase_like"/>
    <property type="match status" value="1"/>
</dbReference>
<dbReference type="GO" id="GO:0005524">
    <property type="term" value="F:ATP binding"/>
    <property type="evidence" value="ECO:0007669"/>
    <property type="project" value="UniProtKB-KW"/>
</dbReference>
<dbReference type="InterPro" id="IPR004014">
    <property type="entry name" value="ATPase_P-typ_cation-transptr_N"/>
</dbReference>
<dbReference type="SFLD" id="SFLDS00003">
    <property type="entry name" value="Haloacid_Dehalogenase"/>
    <property type="match status" value="1"/>
</dbReference>
<protein>
    <recommendedName>
        <fullName evidence="9">Cation-transporting P-type ATPase N-terminal domain-containing protein</fullName>
    </recommendedName>
</protein>
<keyword evidence="3" id="KW-0547">Nucleotide-binding</keyword>
<dbReference type="GO" id="GO:0016887">
    <property type="term" value="F:ATP hydrolysis activity"/>
    <property type="evidence" value="ECO:0007669"/>
    <property type="project" value="InterPro"/>
</dbReference>
<dbReference type="InterPro" id="IPR023298">
    <property type="entry name" value="ATPase_P-typ_TM_dom_sf"/>
</dbReference>
<keyword evidence="2 8" id="KW-0812">Transmembrane</keyword>
<organism evidence="10 11">
    <name type="scientific">Candidatus Roizmanbacteria bacterium RIFCSPHIGHO2_01_FULL_39_8</name>
    <dbReference type="NCBI Taxonomy" id="1802033"/>
    <lineage>
        <taxon>Bacteria</taxon>
        <taxon>Candidatus Roizmaniibacteriota</taxon>
    </lineage>
</organism>
<feature type="transmembrane region" description="Helical" evidence="8">
    <location>
        <begin position="63"/>
        <end position="79"/>
    </location>
</feature>
<dbReference type="Pfam" id="PF00690">
    <property type="entry name" value="Cation_ATPase_N"/>
    <property type="match status" value="1"/>
</dbReference>
<dbReference type="InterPro" id="IPR006068">
    <property type="entry name" value="ATPase_P-typ_cation-transptr_C"/>
</dbReference>
<reference evidence="10 11" key="1">
    <citation type="journal article" date="2016" name="Nat. Commun.">
        <title>Thousands of microbial genomes shed light on interconnected biogeochemical processes in an aquifer system.</title>
        <authorList>
            <person name="Anantharaman K."/>
            <person name="Brown C.T."/>
            <person name="Hug L.A."/>
            <person name="Sharon I."/>
            <person name="Castelle C.J."/>
            <person name="Probst A.J."/>
            <person name="Thomas B.C."/>
            <person name="Singh A."/>
            <person name="Wilkins M.J."/>
            <person name="Karaoz U."/>
            <person name="Brodie E.L."/>
            <person name="Williams K.H."/>
            <person name="Hubbard S.S."/>
            <person name="Banfield J.F."/>
        </authorList>
    </citation>
    <scope>NUCLEOTIDE SEQUENCE [LARGE SCALE GENOMIC DNA]</scope>
</reference>
<keyword evidence="4" id="KW-0067">ATP-binding</keyword>
<dbReference type="PRINTS" id="PR00119">
    <property type="entry name" value="CATATPASE"/>
</dbReference>
<dbReference type="PRINTS" id="PR00120">
    <property type="entry name" value="HATPASE"/>
</dbReference>
<dbReference type="Gene3D" id="3.40.1110.10">
    <property type="entry name" value="Calcium-transporting ATPase, cytoplasmic domain N"/>
    <property type="match status" value="1"/>
</dbReference>
<name>A0A1F7GNJ0_9BACT</name>
<feature type="domain" description="Cation-transporting P-type ATPase N-terminal" evidence="9">
    <location>
        <begin position="1"/>
        <end position="59"/>
    </location>
</feature>
<feature type="non-terminal residue" evidence="10">
    <location>
        <position position="1"/>
    </location>
</feature>
<evidence type="ECO:0000256" key="4">
    <source>
        <dbReference type="ARBA" id="ARBA00022840"/>
    </source>
</evidence>
<sequence>KSMTGLTTKEAEELLTKYGLNTITERKKKNIFIKFIEQFNNFLTILLLAAAFISFLIHEPVDGSLILSIVVLNALFGLYQESKAEAAIQLLKKMTITKIRVLRDGKEIEIDSKYLVPGDVFFIEEGVKIPADANVVEEKNLMVNESALTGESLPVTKKNKEDLFMGTIVVRGRGFAKVTRTGMESKFGEIAKGIEMIEDSKTPLQKKLESLSKAIGILGISISFVVFVLSLLQGSTYFPAFLLAISLAVAVVPEGLPAVMTITLAIGVKEMANKKAIIRKLSAIEALGSITLIATDKTGTLTTNKMKVSELYVDDKLYKESKPPSLSNHPFSKMLLDGILCSTASLVFVHDHDQYDVLGDPTEGALLFLGQKMGLIPEMVRKEWKVVDEVPFDSVTKRMTVLVEKFPISNNQFPNKSQISNSKILFSKGAPESILEISKYYQVGEKIEKLTPNETKNIENIMHAWAKKGLRVLAFAYKNTSPSKMSNELTNQLTSDDLTFLGMVAIHDPPRPEVLEALAKAKRAGIKAVMITGDNEVTAEAIGVSTGFIKENEEILTGKQLEEYSDKDLLEKLPSVKIFARTTPFHKARIVKLYQELGEIVAVTGDGVNDAIALKQADVGVAMGLIGTDVARETADMVITDDNFATIVNAVEEGRNIIKNLKNAITYLLSCNVSEALALVIGLIIGIPNLFFAIQLLYINLVTDGVPALALAFSPKDDSVMNDQPKKEMELLDSRNKKYIFLVGLLATCMVIASYFIFRGTDLYRRTAAFSVLALIQSFIFVDLWLSHHSVLKNLNKLKRGIFLVAFIVPFILQFVIVHSERLASVFKISSVSGSTFIGYIIAASLILVWIRILKRML</sequence>